<evidence type="ECO:0000256" key="1">
    <source>
        <dbReference type="ARBA" id="ARBA00004370"/>
    </source>
</evidence>
<accession>A0A1S0TWW8</accession>
<organism evidence="7">
    <name type="scientific">Loa loa</name>
    <name type="common">Eye worm</name>
    <name type="synonym">Filaria loa</name>
    <dbReference type="NCBI Taxonomy" id="7209"/>
    <lineage>
        <taxon>Eukaryota</taxon>
        <taxon>Metazoa</taxon>
        <taxon>Ecdysozoa</taxon>
        <taxon>Nematoda</taxon>
        <taxon>Chromadorea</taxon>
        <taxon>Rhabditida</taxon>
        <taxon>Spirurina</taxon>
        <taxon>Spiruromorpha</taxon>
        <taxon>Filarioidea</taxon>
        <taxon>Onchocercidae</taxon>
        <taxon>Loa</taxon>
    </lineage>
</organism>
<feature type="transmembrane region" description="Helical" evidence="5">
    <location>
        <begin position="157"/>
        <end position="177"/>
    </location>
</feature>
<keyword evidence="4 5" id="KW-0472">Membrane</keyword>
<feature type="transmembrane region" description="Helical" evidence="5">
    <location>
        <begin position="62"/>
        <end position="81"/>
    </location>
</feature>
<sequence>MKFIRNLGSISFPWVIFCRIVSPLANSTLYAAIWMHFALAINRLLAISSPIIYPRIFNPRNAWIIVVSLWSFTMLITALYYNVECVAYFESDIHSWSTLYGPCDHTFFAYIAMFLSDGIVIITIIIDAIAFYRIIVYLKDKNRQEAHGTQHRIKKEIIFFKETCISTIIYAFFVIIFRIELPMSRFSKIIYTWLAMFASDGLAFLYFNRRLLMKQNVATFRTNTRDLRTKIVKIDVNTTVKCTVTNNRVNIASMKIEGGNCDHRSDLRAVSGSLGSRKMYFVEIDIGIIWSSLFLVSSSLNCYIDVVIANTVTQRGRKKP</sequence>
<keyword evidence="2 5" id="KW-0812">Transmembrane</keyword>
<dbReference type="GeneID" id="9945152"/>
<dbReference type="Gene3D" id="1.20.1070.10">
    <property type="entry name" value="Rhodopsin 7-helix transmembrane proteins"/>
    <property type="match status" value="1"/>
</dbReference>
<feature type="domain" description="G-protein coupled receptors family 1 profile" evidence="6">
    <location>
        <begin position="1"/>
        <end position="206"/>
    </location>
</feature>
<proteinExistence type="predicted"/>
<evidence type="ECO:0000313" key="7">
    <source>
        <dbReference type="EMBL" id="EFO20760.1"/>
    </source>
</evidence>
<dbReference type="OrthoDB" id="5825164at2759"/>
<dbReference type="AlphaFoldDB" id="A0A1S0TWW8"/>
<dbReference type="OMA" id="WTIVRIT"/>
<dbReference type="CDD" id="cd00637">
    <property type="entry name" value="7tm_classA_rhodopsin-like"/>
    <property type="match status" value="1"/>
</dbReference>
<dbReference type="SUPFAM" id="SSF81321">
    <property type="entry name" value="Family A G protein-coupled receptor-like"/>
    <property type="match status" value="1"/>
</dbReference>
<evidence type="ECO:0000259" key="6">
    <source>
        <dbReference type="PROSITE" id="PS50262"/>
    </source>
</evidence>
<name>A0A1S0TWW8_LOALO</name>
<dbReference type="CTD" id="9945152"/>
<dbReference type="RefSeq" id="XP_003143312.1">
    <property type="nucleotide sequence ID" value="XM_003143264.1"/>
</dbReference>
<evidence type="ECO:0000256" key="5">
    <source>
        <dbReference type="SAM" id="Phobius"/>
    </source>
</evidence>
<dbReference type="InterPro" id="IPR019430">
    <property type="entry name" value="7TM_GPCR_serpentine_rcpt_Srx"/>
</dbReference>
<gene>
    <name evidence="7" type="ORF">LOAG_07731</name>
</gene>
<comment type="subcellular location">
    <subcellularLocation>
        <location evidence="1">Membrane</location>
    </subcellularLocation>
</comment>
<evidence type="ECO:0000256" key="2">
    <source>
        <dbReference type="ARBA" id="ARBA00022692"/>
    </source>
</evidence>
<dbReference type="InterPro" id="IPR017452">
    <property type="entry name" value="GPCR_Rhodpsn_7TM"/>
</dbReference>
<protein>
    <recommendedName>
        <fullName evidence="6">G-protein coupled receptors family 1 profile domain-containing protein</fullName>
    </recommendedName>
</protein>
<evidence type="ECO:0000256" key="3">
    <source>
        <dbReference type="ARBA" id="ARBA00022989"/>
    </source>
</evidence>
<dbReference type="InParanoid" id="A0A1S0TWW8"/>
<reference evidence="7" key="1">
    <citation type="submission" date="2012-04" db="EMBL/GenBank/DDBJ databases">
        <title>The Genome Sequence of Loa loa.</title>
        <authorList>
            <consortium name="The Broad Institute Genome Sequencing Platform"/>
            <consortium name="Broad Institute Genome Sequencing Center for Infectious Disease"/>
            <person name="Nutman T.B."/>
            <person name="Fink D.L."/>
            <person name="Russ C."/>
            <person name="Young S."/>
            <person name="Zeng Q."/>
            <person name="Gargeya S."/>
            <person name="Alvarado L."/>
            <person name="Berlin A."/>
            <person name="Chapman S.B."/>
            <person name="Chen Z."/>
            <person name="Freedman E."/>
            <person name="Gellesch M."/>
            <person name="Goldberg J."/>
            <person name="Griggs A."/>
            <person name="Gujja S."/>
            <person name="Heilman E.R."/>
            <person name="Heiman D."/>
            <person name="Howarth C."/>
            <person name="Mehta T."/>
            <person name="Neiman D."/>
            <person name="Pearson M."/>
            <person name="Roberts A."/>
            <person name="Saif S."/>
            <person name="Shea T."/>
            <person name="Shenoy N."/>
            <person name="Sisk P."/>
            <person name="Stolte C."/>
            <person name="Sykes S."/>
            <person name="White J."/>
            <person name="Yandava C."/>
            <person name="Haas B."/>
            <person name="Henn M.R."/>
            <person name="Nusbaum C."/>
            <person name="Birren B."/>
        </authorList>
    </citation>
    <scope>NUCLEOTIDE SEQUENCE [LARGE SCALE GENOMIC DNA]</scope>
</reference>
<dbReference type="Pfam" id="PF10328">
    <property type="entry name" value="7TM_GPCR_Srx"/>
    <property type="match status" value="1"/>
</dbReference>
<evidence type="ECO:0000256" key="4">
    <source>
        <dbReference type="ARBA" id="ARBA00023136"/>
    </source>
</evidence>
<feature type="transmembrane region" description="Helical" evidence="5">
    <location>
        <begin position="107"/>
        <end position="136"/>
    </location>
</feature>
<feature type="transmembrane region" description="Helical" evidence="5">
    <location>
        <begin position="189"/>
        <end position="207"/>
    </location>
</feature>
<dbReference type="PROSITE" id="PS50262">
    <property type="entry name" value="G_PROTEIN_RECEP_F1_2"/>
    <property type="match status" value="1"/>
</dbReference>
<dbReference type="PANTHER" id="PTHR23017">
    <property type="entry name" value="SERPENTINE RECEPTOR, CLASS X"/>
    <property type="match status" value="1"/>
</dbReference>
<dbReference type="EMBL" id="JH712827">
    <property type="protein sequence ID" value="EFO20760.1"/>
    <property type="molecule type" value="Genomic_DNA"/>
</dbReference>
<dbReference type="GO" id="GO:0016020">
    <property type="term" value="C:membrane"/>
    <property type="evidence" value="ECO:0007669"/>
    <property type="project" value="UniProtKB-SubCell"/>
</dbReference>
<keyword evidence="3 5" id="KW-1133">Transmembrane helix</keyword>
<dbReference type="KEGG" id="loa:LOAG_07731"/>
<dbReference type="PANTHER" id="PTHR23017:SF21">
    <property type="entry name" value="7TM GPCR SERPENTINE RECEPTOR CLASS X (SRX) DOMAIN-CONTAINING PROTEIN"/>
    <property type="match status" value="1"/>
</dbReference>